<protein>
    <submittedName>
        <fullName evidence="2">Uncharacterized protein</fullName>
    </submittedName>
</protein>
<comment type="caution">
    <text evidence="2">The sequence shown here is derived from an EMBL/GenBank/DDBJ whole genome shotgun (WGS) entry which is preliminary data.</text>
</comment>
<keyword evidence="3" id="KW-1185">Reference proteome</keyword>
<gene>
    <name evidence="2" type="ORF">SCF082_LOCUS29190</name>
</gene>
<evidence type="ECO:0000313" key="3">
    <source>
        <dbReference type="Proteomes" id="UP001642464"/>
    </source>
</evidence>
<sequence>MFRRRHEELRGPPGEGEEETESLLYKEEPISEHSKDSKAKTPSRCWLPPSARGPLALATVLATLSFIVWTLPAPTLLGKLDLLRQSWRLNKVLDEAADLRKQIKAAELEKADLEQALLSEKLRSDSLQERLSASNGTTESSRTELSNQQDMAGGLRSSNQKLQGELDAERTARLEILHHLQQLKKSELAELKEVPVESQVADGFGFPTLGSCPEVPRWQELLQTINAGAEAFKSGDFGTAKVLLADAAESATKDEQQAFTCSLGISALYRALAYAYCSHVHGNQRITRRLNQIGLRFLHLAMNWLTHAFVTTNHNQALIDGSAWPIGIQEINNDLTSVVAALQSSGTMGHSPTAAGKSIPHDFRLPDLRIAIVSLCAYPPDHPLPRFSSSNQGTYAARHGYTCDTTRRGLSTCVLPCWNCLRSFG</sequence>
<organism evidence="2 3">
    <name type="scientific">Durusdinium trenchii</name>
    <dbReference type="NCBI Taxonomy" id="1381693"/>
    <lineage>
        <taxon>Eukaryota</taxon>
        <taxon>Sar</taxon>
        <taxon>Alveolata</taxon>
        <taxon>Dinophyceae</taxon>
        <taxon>Suessiales</taxon>
        <taxon>Symbiodiniaceae</taxon>
        <taxon>Durusdinium</taxon>
    </lineage>
</organism>
<feature type="region of interest" description="Disordered" evidence="1">
    <location>
        <begin position="128"/>
        <end position="164"/>
    </location>
</feature>
<evidence type="ECO:0000313" key="2">
    <source>
        <dbReference type="EMBL" id="CAK9053618.1"/>
    </source>
</evidence>
<feature type="compositionally biased region" description="Polar residues" evidence="1">
    <location>
        <begin position="129"/>
        <end position="162"/>
    </location>
</feature>
<proteinExistence type="predicted"/>
<dbReference type="Proteomes" id="UP001642464">
    <property type="component" value="Unassembled WGS sequence"/>
</dbReference>
<dbReference type="EMBL" id="CAXAMM010023425">
    <property type="protein sequence ID" value="CAK9053618.1"/>
    <property type="molecule type" value="Genomic_DNA"/>
</dbReference>
<reference evidence="2 3" key="1">
    <citation type="submission" date="2024-02" db="EMBL/GenBank/DDBJ databases">
        <authorList>
            <person name="Chen Y."/>
            <person name="Shah S."/>
            <person name="Dougan E. K."/>
            <person name="Thang M."/>
            <person name="Chan C."/>
        </authorList>
    </citation>
    <scope>NUCLEOTIDE SEQUENCE [LARGE SCALE GENOMIC DNA]</scope>
</reference>
<accession>A0ABP0MQY8</accession>
<feature type="compositionally biased region" description="Basic and acidic residues" evidence="1">
    <location>
        <begin position="1"/>
        <end position="10"/>
    </location>
</feature>
<feature type="compositionally biased region" description="Basic and acidic residues" evidence="1">
    <location>
        <begin position="24"/>
        <end position="39"/>
    </location>
</feature>
<name>A0ABP0MQY8_9DINO</name>
<feature type="region of interest" description="Disordered" evidence="1">
    <location>
        <begin position="1"/>
        <end position="44"/>
    </location>
</feature>
<evidence type="ECO:0000256" key="1">
    <source>
        <dbReference type="SAM" id="MobiDB-lite"/>
    </source>
</evidence>